<dbReference type="Proteomes" id="UP000309885">
    <property type="component" value="Unassembled WGS sequence"/>
</dbReference>
<evidence type="ECO:0000313" key="3">
    <source>
        <dbReference type="Proteomes" id="UP000309885"/>
    </source>
</evidence>
<dbReference type="EMBL" id="VBWO01000007">
    <property type="protein sequence ID" value="TLF39144.1"/>
    <property type="molecule type" value="Genomic_DNA"/>
</dbReference>
<name>A0A5R8LPH6_LACZE</name>
<sequence length="60" mass="7043">MFRKLFFWLICGLLNVFIRMLLGDTFRQAMLNILTIIPLIWVVVSVAEIPVNHFGKKDHL</sequence>
<evidence type="ECO:0000313" key="2">
    <source>
        <dbReference type="EMBL" id="TLF39144.1"/>
    </source>
</evidence>
<feature type="transmembrane region" description="Helical" evidence="1">
    <location>
        <begin position="6"/>
        <end position="22"/>
    </location>
</feature>
<protein>
    <submittedName>
        <fullName evidence="2">Uncharacterized protein</fullName>
    </submittedName>
</protein>
<keyword evidence="1" id="KW-1133">Transmembrane helix</keyword>
<proteinExistence type="predicted"/>
<gene>
    <name evidence="2" type="ORF">FEI15_08915</name>
</gene>
<accession>A0A5R8LPH6</accession>
<comment type="caution">
    <text evidence="2">The sequence shown here is derived from an EMBL/GenBank/DDBJ whole genome shotgun (WGS) entry which is preliminary data.</text>
</comment>
<dbReference type="AlphaFoldDB" id="A0A5R8LPH6"/>
<keyword evidence="1" id="KW-0472">Membrane</keyword>
<organism evidence="2 3">
    <name type="scientific">Lacticaseibacillus zeae</name>
    <name type="common">Lactobacillus zeae</name>
    <dbReference type="NCBI Taxonomy" id="57037"/>
    <lineage>
        <taxon>Bacteria</taxon>
        <taxon>Bacillati</taxon>
        <taxon>Bacillota</taxon>
        <taxon>Bacilli</taxon>
        <taxon>Lactobacillales</taxon>
        <taxon>Lactobacillaceae</taxon>
        <taxon>Lacticaseibacillus</taxon>
    </lineage>
</organism>
<keyword evidence="1" id="KW-0812">Transmembrane</keyword>
<evidence type="ECO:0000256" key="1">
    <source>
        <dbReference type="SAM" id="Phobius"/>
    </source>
</evidence>
<feature type="transmembrane region" description="Helical" evidence="1">
    <location>
        <begin position="29"/>
        <end position="51"/>
    </location>
</feature>
<reference evidence="2 3" key="1">
    <citation type="submission" date="2019-05" db="EMBL/GenBank/DDBJ databases">
        <title>Genome-based reclassification of Lactobacillus casei as Lactobacillus casei subsp. casei. subsp.nov., description of Lactobacillus casei subsp. zeae subsp. nov., and emended description of Lactobacillus casei.</title>
        <authorList>
            <person name="Huang C.-H."/>
        </authorList>
    </citation>
    <scope>NUCLEOTIDE SEQUENCE [LARGE SCALE GENOMIC DNA]</scope>
    <source>
        <strain evidence="2 3">CRBIP24.44</strain>
    </source>
</reference>